<feature type="transmembrane region" description="Helical" evidence="8">
    <location>
        <begin position="169"/>
        <end position="188"/>
    </location>
</feature>
<comment type="subcellular location">
    <subcellularLocation>
        <location evidence="1">Cell membrane</location>
        <topology evidence="1">Multi-pass membrane protein</topology>
    </subcellularLocation>
</comment>
<dbReference type="SUPFAM" id="SSF103473">
    <property type="entry name" value="MFS general substrate transporter"/>
    <property type="match status" value="1"/>
</dbReference>
<evidence type="ECO:0000256" key="4">
    <source>
        <dbReference type="ARBA" id="ARBA00022692"/>
    </source>
</evidence>
<evidence type="ECO:0000256" key="1">
    <source>
        <dbReference type="ARBA" id="ARBA00004651"/>
    </source>
</evidence>
<evidence type="ECO:0000313" key="11">
    <source>
        <dbReference type="Proteomes" id="UP000007076"/>
    </source>
</evidence>
<keyword evidence="11" id="KW-1185">Reference proteome</keyword>
<dbReference type="InterPro" id="IPR020846">
    <property type="entry name" value="MFS_dom"/>
</dbReference>
<keyword evidence="3" id="KW-1003">Cell membrane</keyword>
<feature type="transmembrane region" description="Helical" evidence="8">
    <location>
        <begin position="289"/>
        <end position="309"/>
    </location>
</feature>
<dbReference type="GO" id="GO:0005886">
    <property type="term" value="C:plasma membrane"/>
    <property type="evidence" value="ECO:0007669"/>
    <property type="project" value="UniProtKB-SubCell"/>
</dbReference>
<feature type="transmembrane region" description="Helical" evidence="8">
    <location>
        <begin position="100"/>
        <end position="121"/>
    </location>
</feature>
<name>E4MZU6_KITSK</name>
<dbReference type="RefSeq" id="WP_014137332.1">
    <property type="nucleotide sequence ID" value="NC_016109.1"/>
</dbReference>
<feature type="transmembrane region" description="Helical" evidence="8">
    <location>
        <begin position="359"/>
        <end position="380"/>
    </location>
</feature>
<proteinExistence type="predicted"/>
<reference evidence="10 11" key="1">
    <citation type="journal article" date="2010" name="DNA Res.">
        <title>Genome sequence of Kitasatospora setae NBRC 14216T: an evolutionary snapshot of the family Streptomycetaceae.</title>
        <authorList>
            <person name="Ichikawa N."/>
            <person name="Oguchi A."/>
            <person name="Ikeda H."/>
            <person name="Ishikawa J."/>
            <person name="Kitani S."/>
            <person name="Watanabe Y."/>
            <person name="Nakamura S."/>
            <person name="Katano Y."/>
            <person name="Kishi E."/>
            <person name="Sasagawa M."/>
            <person name="Ankai A."/>
            <person name="Fukui S."/>
            <person name="Hashimoto Y."/>
            <person name="Kamata S."/>
            <person name="Otoguro M."/>
            <person name="Tanikawa S."/>
            <person name="Nihira T."/>
            <person name="Horinouchi S."/>
            <person name="Ohnishi Y."/>
            <person name="Hayakawa M."/>
            <person name="Kuzuyama T."/>
            <person name="Arisawa A."/>
            <person name="Nomoto F."/>
            <person name="Miura H."/>
            <person name="Takahashi Y."/>
            <person name="Fujita N."/>
        </authorList>
    </citation>
    <scope>NUCLEOTIDE SEQUENCE [LARGE SCALE GENOMIC DNA]</scope>
    <source>
        <strain evidence="11">ATCC 33774 / DSM 43861 / JCM 3304 / KCC A-0304 / NBRC 14216 / KM-6054</strain>
    </source>
</reference>
<dbReference type="EMBL" id="AP010968">
    <property type="protein sequence ID" value="BAJ30030.1"/>
    <property type="molecule type" value="Genomic_DNA"/>
</dbReference>
<feature type="transmembrane region" description="Helical" evidence="8">
    <location>
        <begin position="227"/>
        <end position="250"/>
    </location>
</feature>
<feature type="transmembrane region" description="Helical" evidence="8">
    <location>
        <begin position="492"/>
        <end position="510"/>
    </location>
</feature>
<evidence type="ECO:0000313" key="10">
    <source>
        <dbReference type="EMBL" id="BAJ30030.1"/>
    </source>
</evidence>
<dbReference type="Pfam" id="PF07690">
    <property type="entry name" value="MFS_1"/>
    <property type="match status" value="1"/>
</dbReference>
<dbReference type="PATRIC" id="fig|452652.3.peg.4239"/>
<feature type="transmembrane region" description="Helical" evidence="8">
    <location>
        <begin position="141"/>
        <end position="162"/>
    </location>
</feature>
<evidence type="ECO:0000259" key="9">
    <source>
        <dbReference type="PROSITE" id="PS50850"/>
    </source>
</evidence>
<feature type="transmembrane region" description="Helical" evidence="8">
    <location>
        <begin position="194"/>
        <end position="215"/>
    </location>
</feature>
<sequence length="569" mass="58207">MPTTPARTTVNAAKGKARRKPGPARKPAPKPTATATKSKPQANKPQANKPQPDKPQPNKPQAGKPAAEASATAPQQPAQPQAGPPAGSPAGPPGEAPSKAALLTMVIAMAGGFIALLDTTIVNVSMQETTARFGGINQVQWVVTAYLLALAAVMPATGWLATRFGTKRVFVAAVALFALGSVGCAAAQSLDQLVAARGLSGAAAGVLTPVSTILLTRGVPREHLGRVQALNGSVMLIGPLLGPTIGGLLVGWGGWSAVYVVNVPFCAVLLAAALRWVRKDAPAEGGARPLDVLGLVSSATATVSTVLAIHEYAEHGARAGAALLVPVGLAVLGAVVFVLRELRAKAPLLDLRLFRIPVYAAAVVNIFCLGFVLYSPMMLIPLYFEDARGESAVATGLLMSTGGLGVVTAAWLSRVLLRRIGGGATVLIGIGLTMLATLPMTGLTGTTPYPLICGSLVVRGLGTGLTIVPTMTRAFQSIRQQSIPDASSQLNLTQRIGGALAIAVVTVVLTDSAKAHHGMVPAAFAHSFGWLLGVYGVTLLPALALLLADLREKRRAARPAGAGQPAPAV</sequence>
<dbReference type="eggNOG" id="COG0810">
    <property type="taxonomic scope" value="Bacteria"/>
</dbReference>
<feature type="transmembrane region" description="Helical" evidence="8">
    <location>
        <begin position="256"/>
        <end position="277"/>
    </location>
</feature>
<dbReference type="PROSITE" id="PS50850">
    <property type="entry name" value="MFS"/>
    <property type="match status" value="1"/>
</dbReference>
<feature type="compositionally biased region" description="Polar residues" evidence="7">
    <location>
        <begin position="1"/>
        <end position="11"/>
    </location>
</feature>
<keyword evidence="6 8" id="KW-0472">Membrane</keyword>
<keyword evidence="5 8" id="KW-1133">Transmembrane helix</keyword>
<dbReference type="InterPro" id="IPR004638">
    <property type="entry name" value="EmrB-like"/>
</dbReference>
<dbReference type="InterPro" id="IPR036259">
    <property type="entry name" value="MFS_trans_sf"/>
</dbReference>
<dbReference type="NCBIfam" id="TIGR00711">
    <property type="entry name" value="efflux_EmrB"/>
    <property type="match status" value="1"/>
</dbReference>
<dbReference type="AlphaFoldDB" id="E4MZU6"/>
<evidence type="ECO:0000256" key="7">
    <source>
        <dbReference type="SAM" id="MobiDB-lite"/>
    </source>
</evidence>
<feature type="compositionally biased region" description="Low complexity" evidence="7">
    <location>
        <begin position="31"/>
        <end position="50"/>
    </location>
</feature>
<dbReference type="HOGENOM" id="CLU_000960_28_0_11"/>
<organism evidence="10 11">
    <name type="scientific">Kitasatospora setae (strain ATCC 33774 / DSM 43861 / JCM 3304 / KCC A-0304 / NBRC 14216 / KM-6054)</name>
    <name type="common">Streptomyces setae</name>
    <dbReference type="NCBI Taxonomy" id="452652"/>
    <lineage>
        <taxon>Bacteria</taxon>
        <taxon>Bacillati</taxon>
        <taxon>Actinomycetota</taxon>
        <taxon>Actinomycetes</taxon>
        <taxon>Kitasatosporales</taxon>
        <taxon>Streptomycetaceae</taxon>
        <taxon>Kitasatospora</taxon>
    </lineage>
</organism>
<evidence type="ECO:0000256" key="6">
    <source>
        <dbReference type="ARBA" id="ARBA00023136"/>
    </source>
</evidence>
<feature type="transmembrane region" description="Helical" evidence="8">
    <location>
        <begin position="424"/>
        <end position="443"/>
    </location>
</feature>
<feature type="compositionally biased region" description="Pro residues" evidence="7">
    <location>
        <begin position="82"/>
        <end position="95"/>
    </location>
</feature>
<dbReference type="InterPro" id="IPR011701">
    <property type="entry name" value="MFS"/>
</dbReference>
<evidence type="ECO:0000256" key="2">
    <source>
        <dbReference type="ARBA" id="ARBA00022448"/>
    </source>
</evidence>
<evidence type="ECO:0000256" key="8">
    <source>
        <dbReference type="SAM" id="Phobius"/>
    </source>
</evidence>
<evidence type="ECO:0000256" key="3">
    <source>
        <dbReference type="ARBA" id="ARBA00022475"/>
    </source>
</evidence>
<feature type="compositionally biased region" description="Low complexity" evidence="7">
    <location>
        <begin position="59"/>
        <end position="81"/>
    </location>
</feature>
<feature type="region of interest" description="Disordered" evidence="7">
    <location>
        <begin position="1"/>
        <end position="96"/>
    </location>
</feature>
<gene>
    <name evidence="10" type="ordered locus">KSE_42450</name>
</gene>
<feature type="domain" description="Major facilitator superfamily (MFS) profile" evidence="9">
    <location>
        <begin position="104"/>
        <end position="554"/>
    </location>
</feature>
<keyword evidence="4 8" id="KW-0812">Transmembrane</keyword>
<protein>
    <submittedName>
        <fullName evidence="10">Putative drug resistance protein</fullName>
    </submittedName>
</protein>
<dbReference type="Proteomes" id="UP000007076">
    <property type="component" value="Chromosome"/>
</dbReference>
<feature type="transmembrane region" description="Helical" evidence="8">
    <location>
        <begin position="321"/>
        <end position="339"/>
    </location>
</feature>
<dbReference type="PANTHER" id="PTHR23501:SF1">
    <property type="entry name" value="TRANSPORT PROTEIN HSRA-RELATED"/>
    <property type="match status" value="1"/>
</dbReference>
<keyword evidence="2" id="KW-0813">Transport</keyword>
<dbReference type="STRING" id="452652.KSE_42450"/>
<dbReference type="KEGG" id="ksk:KSE_42450"/>
<dbReference type="eggNOG" id="COG0477">
    <property type="taxonomic scope" value="Bacteria"/>
</dbReference>
<dbReference type="GO" id="GO:0022857">
    <property type="term" value="F:transmembrane transporter activity"/>
    <property type="evidence" value="ECO:0007669"/>
    <property type="project" value="InterPro"/>
</dbReference>
<accession>E4MZU6</accession>
<dbReference type="Gene3D" id="1.20.1250.20">
    <property type="entry name" value="MFS general substrate transporter like domains"/>
    <property type="match status" value="1"/>
</dbReference>
<feature type="transmembrane region" description="Helical" evidence="8">
    <location>
        <begin position="530"/>
        <end position="548"/>
    </location>
</feature>
<dbReference type="Gene3D" id="1.20.1720.10">
    <property type="entry name" value="Multidrug resistance protein D"/>
    <property type="match status" value="1"/>
</dbReference>
<feature type="transmembrane region" description="Helical" evidence="8">
    <location>
        <begin position="449"/>
        <end position="471"/>
    </location>
</feature>
<dbReference type="PANTHER" id="PTHR23501">
    <property type="entry name" value="MAJOR FACILITATOR SUPERFAMILY"/>
    <property type="match status" value="1"/>
</dbReference>
<evidence type="ECO:0000256" key="5">
    <source>
        <dbReference type="ARBA" id="ARBA00022989"/>
    </source>
</evidence>
<feature type="transmembrane region" description="Helical" evidence="8">
    <location>
        <begin position="392"/>
        <end position="412"/>
    </location>
</feature>